<evidence type="ECO:0000313" key="3">
    <source>
        <dbReference type="Proteomes" id="UP001589647"/>
    </source>
</evidence>
<comment type="caution">
    <text evidence="2">The sequence shown here is derived from an EMBL/GenBank/DDBJ whole genome shotgun (WGS) entry which is preliminary data.</text>
</comment>
<keyword evidence="2" id="KW-0418">Kinase</keyword>
<dbReference type="Gene3D" id="3.30.420.40">
    <property type="match status" value="2"/>
</dbReference>
<accession>A0ABV5IV51</accession>
<dbReference type="SUPFAM" id="SSF53067">
    <property type="entry name" value="Actin-like ATPase domain"/>
    <property type="match status" value="2"/>
</dbReference>
<keyword evidence="3" id="KW-1185">Reference proteome</keyword>
<evidence type="ECO:0000259" key="1">
    <source>
        <dbReference type="Pfam" id="PF01869"/>
    </source>
</evidence>
<dbReference type="GO" id="GO:0016301">
    <property type="term" value="F:kinase activity"/>
    <property type="evidence" value="ECO:0007669"/>
    <property type="project" value="UniProtKB-KW"/>
</dbReference>
<dbReference type="InterPro" id="IPR052519">
    <property type="entry name" value="Euk-type_GlcNAc_Kinase"/>
</dbReference>
<dbReference type="PANTHER" id="PTHR43190:SF3">
    <property type="entry name" value="N-ACETYL-D-GLUCOSAMINE KINASE"/>
    <property type="match status" value="1"/>
</dbReference>
<dbReference type="RefSeq" id="WP_189647511.1">
    <property type="nucleotide sequence ID" value="NZ_BMRC01000005.1"/>
</dbReference>
<dbReference type="InterPro" id="IPR002731">
    <property type="entry name" value="ATPase_BadF"/>
</dbReference>
<keyword evidence="2" id="KW-0808">Transferase</keyword>
<reference evidence="2 3" key="1">
    <citation type="submission" date="2024-09" db="EMBL/GenBank/DDBJ databases">
        <authorList>
            <person name="Sun Q."/>
            <person name="Mori K."/>
        </authorList>
    </citation>
    <scope>NUCLEOTIDE SEQUENCE [LARGE SCALE GENOMIC DNA]</scope>
    <source>
        <strain evidence="2 3">CCM 3426</strain>
    </source>
</reference>
<dbReference type="InterPro" id="IPR043129">
    <property type="entry name" value="ATPase_NBD"/>
</dbReference>
<gene>
    <name evidence="2" type="ORF">ACFFV7_45205</name>
</gene>
<feature type="domain" description="ATPase BadF/BadG/BcrA/BcrD type" evidence="1">
    <location>
        <begin position="5"/>
        <end position="260"/>
    </location>
</feature>
<dbReference type="Pfam" id="PF01869">
    <property type="entry name" value="BcrAD_BadFG"/>
    <property type="match status" value="1"/>
</dbReference>
<sequence>MSLVLGLDVGGTTTRALVTDLDGTVLARASGEGGNPVAHGAAAVDRVGATVREALTGLDPARVRAGVIGLAGGTGPYAAGFDRLWAGLGLGGAPRLVSDVELAFAAGTEHDSGTVLVCGTGAAACRITGGMTARCADGHGWLLGDVGSGVWIGRQAIRHALRAIDLGTASPLAAAVLKQLTGGLAADRAAAGTVIETVHAAPVPTMAALAPVVVRLALQDDPDARGVLARAAGHLLVTLGVVRDPEERTPLVLGGGLLAAGTPLATAVRRQAAARWPAATITHAGDGAVAAARLARHDLRKALR</sequence>
<dbReference type="EMBL" id="JBHMEI010000078">
    <property type="protein sequence ID" value="MFB9208446.1"/>
    <property type="molecule type" value="Genomic_DNA"/>
</dbReference>
<organism evidence="2 3">
    <name type="scientific">Nonomuraea spiralis</name>
    <dbReference type="NCBI Taxonomy" id="46182"/>
    <lineage>
        <taxon>Bacteria</taxon>
        <taxon>Bacillati</taxon>
        <taxon>Actinomycetota</taxon>
        <taxon>Actinomycetes</taxon>
        <taxon>Streptosporangiales</taxon>
        <taxon>Streptosporangiaceae</taxon>
        <taxon>Nonomuraea</taxon>
    </lineage>
</organism>
<name>A0ABV5IV51_9ACTN</name>
<protein>
    <submittedName>
        <fullName evidence="2">N-acetylglucosamine kinase</fullName>
    </submittedName>
</protein>
<dbReference type="Proteomes" id="UP001589647">
    <property type="component" value="Unassembled WGS sequence"/>
</dbReference>
<proteinExistence type="predicted"/>
<dbReference type="PROSITE" id="PS01228">
    <property type="entry name" value="COF_1"/>
    <property type="match status" value="1"/>
</dbReference>
<evidence type="ECO:0000313" key="2">
    <source>
        <dbReference type="EMBL" id="MFB9208446.1"/>
    </source>
</evidence>
<dbReference type="PANTHER" id="PTHR43190">
    <property type="entry name" value="N-ACETYL-D-GLUCOSAMINE KINASE"/>
    <property type="match status" value="1"/>
</dbReference>